<dbReference type="PANTHER" id="PTHR14226:SF29">
    <property type="entry name" value="NEUROPATHY TARGET ESTERASE SWS"/>
    <property type="match status" value="1"/>
</dbReference>
<keyword evidence="3 4" id="KW-0443">Lipid metabolism</keyword>
<dbReference type="RefSeq" id="WP_113960334.1">
    <property type="nucleotide sequence ID" value="NZ_QNRR01000008.1"/>
</dbReference>
<dbReference type="Pfam" id="PF01734">
    <property type="entry name" value="Patatin"/>
    <property type="match status" value="1"/>
</dbReference>
<evidence type="ECO:0000313" key="7">
    <source>
        <dbReference type="Proteomes" id="UP000253426"/>
    </source>
</evidence>
<feature type="domain" description="PNPLA" evidence="5">
    <location>
        <begin position="38"/>
        <end position="202"/>
    </location>
</feature>
<comment type="caution">
    <text evidence="6">The sequence shown here is derived from an EMBL/GenBank/DDBJ whole genome shotgun (WGS) entry which is preliminary data.</text>
</comment>
<gene>
    <name evidence="6" type="ORF">DES53_108174</name>
</gene>
<dbReference type="InterPro" id="IPR016035">
    <property type="entry name" value="Acyl_Trfase/lysoPLipase"/>
</dbReference>
<dbReference type="AlphaFoldDB" id="A0A366HDL0"/>
<dbReference type="OrthoDB" id="9770965at2"/>
<evidence type="ECO:0000256" key="3">
    <source>
        <dbReference type="ARBA" id="ARBA00023098"/>
    </source>
</evidence>
<evidence type="ECO:0000256" key="1">
    <source>
        <dbReference type="ARBA" id="ARBA00022801"/>
    </source>
</evidence>
<dbReference type="PANTHER" id="PTHR14226">
    <property type="entry name" value="NEUROPATHY TARGET ESTERASE/SWISS CHEESE D.MELANOGASTER"/>
    <property type="match status" value="1"/>
</dbReference>
<protein>
    <submittedName>
        <fullName evidence="6">NTE family protein</fullName>
    </submittedName>
</protein>
<dbReference type="GO" id="GO:0016042">
    <property type="term" value="P:lipid catabolic process"/>
    <property type="evidence" value="ECO:0007669"/>
    <property type="project" value="UniProtKB-UniRule"/>
</dbReference>
<dbReference type="EMBL" id="QNRR01000008">
    <property type="protein sequence ID" value="RBP40467.1"/>
    <property type="molecule type" value="Genomic_DNA"/>
</dbReference>
<comment type="caution">
    <text evidence="4">Lacks conserved residue(s) required for the propagation of feature annotation.</text>
</comment>
<evidence type="ECO:0000256" key="2">
    <source>
        <dbReference type="ARBA" id="ARBA00022963"/>
    </source>
</evidence>
<name>A0A366HDL0_9BACT</name>
<keyword evidence="2 4" id="KW-0442">Lipid degradation</keyword>
<evidence type="ECO:0000313" key="6">
    <source>
        <dbReference type="EMBL" id="RBP40467.1"/>
    </source>
</evidence>
<dbReference type="GO" id="GO:0016787">
    <property type="term" value="F:hydrolase activity"/>
    <property type="evidence" value="ECO:0007669"/>
    <property type="project" value="UniProtKB-UniRule"/>
</dbReference>
<dbReference type="Gene3D" id="3.40.1090.10">
    <property type="entry name" value="Cytosolic phospholipase A2 catalytic domain"/>
    <property type="match status" value="2"/>
</dbReference>
<reference evidence="6 7" key="1">
    <citation type="submission" date="2018-06" db="EMBL/GenBank/DDBJ databases">
        <title>Genomic Encyclopedia of Type Strains, Phase IV (KMG-IV): sequencing the most valuable type-strain genomes for metagenomic binning, comparative biology and taxonomic classification.</title>
        <authorList>
            <person name="Goeker M."/>
        </authorList>
    </citation>
    <scope>NUCLEOTIDE SEQUENCE [LARGE SCALE GENOMIC DNA]</scope>
    <source>
        <strain evidence="6 7">DSM 25532</strain>
    </source>
</reference>
<feature type="short sequence motif" description="GXSXG" evidence="4">
    <location>
        <begin position="69"/>
        <end position="73"/>
    </location>
</feature>
<evidence type="ECO:0000256" key="4">
    <source>
        <dbReference type="PROSITE-ProRule" id="PRU01161"/>
    </source>
</evidence>
<feature type="short sequence motif" description="DGA/G" evidence="4">
    <location>
        <begin position="189"/>
        <end position="191"/>
    </location>
</feature>
<dbReference type="SUPFAM" id="SSF52151">
    <property type="entry name" value="FabD/lysophospholipase-like"/>
    <property type="match status" value="1"/>
</dbReference>
<proteinExistence type="predicted"/>
<organism evidence="6 7">
    <name type="scientific">Roseimicrobium gellanilyticum</name>
    <dbReference type="NCBI Taxonomy" id="748857"/>
    <lineage>
        <taxon>Bacteria</taxon>
        <taxon>Pseudomonadati</taxon>
        <taxon>Verrucomicrobiota</taxon>
        <taxon>Verrucomicrobiia</taxon>
        <taxon>Verrucomicrobiales</taxon>
        <taxon>Verrucomicrobiaceae</taxon>
        <taxon>Roseimicrobium</taxon>
    </lineage>
</organism>
<keyword evidence="1 4" id="KW-0378">Hydrolase</keyword>
<dbReference type="InterPro" id="IPR002641">
    <property type="entry name" value="PNPLA_dom"/>
</dbReference>
<evidence type="ECO:0000259" key="5">
    <source>
        <dbReference type="PROSITE" id="PS51635"/>
    </source>
</evidence>
<dbReference type="InterPro" id="IPR050301">
    <property type="entry name" value="NTE"/>
</dbReference>
<feature type="active site" description="Proton acceptor" evidence="4">
    <location>
        <position position="189"/>
    </location>
</feature>
<keyword evidence="7" id="KW-1185">Reference proteome</keyword>
<dbReference type="Proteomes" id="UP000253426">
    <property type="component" value="Unassembled WGS sequence"/>
</dbReference>
<sequence>MRASSPILRFPWFSIDGLLKRFHDPAPASAQDPPRIGLALSCGGARGLAHIGVIQVLEEAQIPISVIMGSSMGAYVGTLWAAGVSGQELTKLAAEIRDRRTLMRLMDLALPPLKGFLRGHKVRKHLERTLGDMTLGDLARPVHVVATNLDTVCGEVLPASTPAAAAVQASCAIPGIVSPVLLNDKRWIDGGAAEPLPVELLHKVADLDYIIAVNVMPTLEDISSSKMQSYPIPPPIPSSMMSRFFGTLSRNLNLFAYGNVLDTFKRCLTSSQLRVIAHEGARADVLIHPFCQESRWYDFENFNRYIESGRTAALEALPQIRRLLQIPRPEAPSPLEQSPHPGMVLGPNDQKAGYAVAAAAECGQPE</sequence>
<feature type="active site" description="Nucleophile" evidence="4">
    <location>
        <position position="71"/>
    </location>
</feature>
<accession>A0A366HDL0</accession>
<dbReference type="PROSITE" id="PS51635">
    <property type="entry name" value="PNPLA"/>
    <property type="match status" value="1"/>
</dbReference>